<evidence type="ECO:0000256" key="1">
    <source>
        <dbReference type="SAM" id="MobiDB-lite"/>
    </source>
</evidence>
<evidence type="ECO:0000313" key="3">
    <source>
        <dbReference type="Proteomes" id="UP000824120"/>
    </source>
</evidence>
<comment type="caution">
    <text evidence="2">The sequence shown here is derived from an EMBL/GenBank/DDBJ whole genome shotgun (WGS) entry which is preliminary data.</text>
</comment>
<sequence>MDHPSFNAELRSKRLHDPAIMTNQSSKKRNRKRKCLHHLKQRMQKLKRKGNMKYVIKHIPKQSLKFGPTYNSSFN</sequence>
<protein>
    <submittedName>
        <fullName evidence="2">Uncharacterized protein</fullName>
    </submittedName>
</protein>
<organism evidence="2 3">
    <name type="scientific">Solanum commersonii</name>
    <name type="common">Commerson's wild potato</name>
    <name type="synonym">Commerson's nightshade</name>
    <dbReference type="NCBI Taxonomy" id="4109"/>
    <lineage>
        <taxon>Eukaryota</taxon>
        <taxon>Viridiplantae</taxon>
        <taxon>Streptophyta</taxon>
        <taxon>Embryophyta</taxon>
        <taxon>Tracheophyta</taxon>
        <taxon>Spermatophyta</taxon>
        <taxon>Magnoliopsida</taxon>
        <taxon>eudicotyledons</taxon>
        <taxon>Gunneridae</taxon>
        <taxon>Pentapetalae</taxon>
        <taxon>asterids</taxon>
        <taxon>lamiids</taxon>
        <taxon>Solanales</taxon>
        <taxon>Solanaceae</taxon>
        <taxon>Solanoideae</taxon>
        <taxon>Solaneae</taxon>
        <taxon>Solanum</taxon>
    </lineage>
</organism>
<gene>
    <name evidence="2" type="ORF">H5410_041988</name>
</gene>
<dbReference type="Proteomes" id="UP000824120">
    <property type="component" value="Chromosome 8"/>
</dbReference>
<evidence type="ECO:0000313" key="2">
    <source>
        <dbReference type="EMBL" id="KAG5591474.1"/>
    </source>
</evidence>
<dbReference type="AlphaFoldDB" id="A0A9J5XUP9"/>
<proteinExistence type="predicted"/>
<dbReference type="EMBL" id="JACXVP010000008">
    <property type="protein sequence ID" value="KAG5591474.1"/>
    <property type="molecule type" value="Genomic_DNA"/>
</dbReference>
<feature type="region of interest" description="Disordered" evidence="1">
    <location>
        <begin position="1"/>
        <end position="34"/>
    </location>
</feature>
<accession>A0A9J5XUP9</accession>
<name>A0A9J5XUP9_SOLCO</name>
<reference evidence="2 3" key="1">
    <citation type="submission" date="2020-09" db="EMBL/GenBank/DDBJ databases">
        <title>De no assembly of potato wild relative species, Solanum commersonii.</title>
        <authorList>
            <person name="Cho K."/>
        </authorList>
    </citation>
    <scope>NUCLEOTIDE SEQUENCE [LARGE SCALE GENOMIC DNA]</scope>
    <source>
        <strain evidence="2">LZ3.2</strain>
        <tissue evidence="2">Leaf</tissue>
    </source>
</reference>
<keyword evidence="3" id="KW-1185">Reference proteome</keyword>